<accession>A0A7W4Z6X6</accession>
<dbReference type="AlphaFoldDB" id="A0A7W4Z6X6"/>
<dbReference type="EMBL" id="JACHWY010000001">
    <property type="protein sequence ID" value="MBB3047420.1"/>
    <property type="molecule type" value="Genomic_DNA"/>
</dbReference>
<comment type="caution">
    <text evidence="1">The sequence shown here is derived from an EMBL/GenBank/DDBJ whole genome shotgun (WGS) entry which is preliminary data.</text>
</comment>
<gene>
    <name evidence="1" type="ORF">FHR99_001656</name>
</gene>
<dbReference type="InterPro" id="IPR017647">
    <property type="entry name" value="Dnd_assoc_3"/>
</dbReference>
<keyword evidence="2" id="KW-1185">Reference proteome</keyword>
<evidence type="ECO:0000313" key="1">
    <source>
        <dbReference type="EMBL" id="MBB3047420.1"/>
    </source>
</evidence>
<sequence>MNLRDALAVLSKSSPYAVTTSGEIKDPELKAIKDYLYVETDVEIAFKKKLDELNPGEILFLCGSSGDGKSEILTRNEKNYRNKVSFHLDATHSFHPDENAIVTLDNVFSEWKSHSHPLVVGINIGMLANYEREGNEIHREIRMAMRSFLNDGIEKVEGKYHFIDFERFPKFTFSGESISAPFLSSLVRQVVADDKKNKFREYFNREYDERPTSNSEKKKLISNYLILRDTGVQKAIIELVLNARLKRDQFITARMMLDFIYRILTGEKHIYDNIFEGGENEILQAIAEFDPITKRTRSLDQFVLNRTLGLPDDKFTTYREEAHQKFLIDSRGKANPTSIVRQLYLFRYTTFENKYANNFIKDFESAEESIYREAWHLHNDYDGSQDVRKKLKAFYDNTILPAISGYANRKAAYLSKDEFYLSSKGIYDFASEVDIGVSYQKIAREKLKEISHFNLHLTINDTPIHPIPVNMNLIQVFIAIVSGYRPNRFDKNSIVLLDEIVSHITEVANRSRSLLLFLNGNRLAKIKESDDELKVSGL</sequence>
<organism evidence="1 2">
    <name type="scientific">Litorivivens lipolytica</name>
    <dbReference type="NCBI Taxonomy" id="1524264"/>
    <lineage>
        <taxon>Bacteria</taxon>
        <taxon>Pseudomonadati</taxon>
        <taxon>Pseudomonadota</taxon>
        <taxon>Gammaproteobacteria</taxon>
        <taxon>Litorivivens</taxon>
    </lineage>
</organism>
<evidence type="ECO:0000313" key="2">
    <source>
        <dbReference type="Proteomes" id="UP000537130"/>
    </source>
</evidence>
<protein>
    <submittedName>
        <fullName evidence="1">DNA phosphorothioation-dependent restriction protein DptF</fullName>
    </submittedName>
</protein>
<dbReference type="Proteomes" id="UP000537130">
    <property type="component" value="Unassembled WGS sequence"/>
</dbReference>
<dbReference type="RefSeq" id="WP_183410043.1">
    <property type="nucleotide sequence ID" value="NZ_JACHWY010000001.1"/>
</dbReference>
<name>A0A7W4Z6X6_9GAMM</name>
<reference evidence="1 2" key="1">
    <citation type="submission" date="2020-08" db="EMBL/GenBank/DDBJ databases">
        <title>Genomic Encyclopedia of Type Strains, Phase III (KMG-III): the genomes of soil and plant-associated and newly described type strains.</title>
        <authorList>
            <person name="Whitman W."/>
        </authorList>
    </citation>
    <scope>NUCLEOTIDE SEQUENCE [LARGE SCALE GENOMIC DNA]</scope>
    <source>
        <strain evidence="1 2">CECT 8654</strain>
    </source>
</reference>
<proteinExistence type="predicted"/>
<dbReference type="NCBIfam" id="TIGR03238">
    <property type="entry name" value="dnd_assoc_3"/>
    <property type="match status" value="1"/>
</dbReference>